<comment type="caution">
    <text evidence="2">The sequence shown here is derived from an EMBL/GenBank/DDBJ whole genome shotgun (WGS) entry which is preliminary data.</text>
</comment>
<accession>A0A967AUE4</accession>
<dbReference type="RefSeq" id="WP_152573724.1">
    <property type="nucleotide sequence ID" value="NZ_VIKU02000002.1"/>
</dbReference>
<dbReference type="SUPFAM" id="SSF160113">
    <property type="entry name" value="YegP-like"/>
    <property type="match status" value="2"/>
</dbReference>
<evidence type="ECO:0000313" key="3">
    <source>
        <dbReference type="Proteomes" id="UP000707206"/>
    </source>
</evidence>
<reference evidence="2" key="2">
    <citation type="submission" date="2020-03" db="EMBL/GenBank/DDBJ databases">
        <title>Flavobacteriaceae bacterium strain TP-CH-4, a member of the family Flavobacteriaceae isolated from a deep-sea seamount.</title>
        <authorList>
            <person name="Zhang D.-C."/>
        </authorList>
    </citation>
    <scope>NUCLEOTIDE SEQUENCE</scope>
    <source>
        <strain evidence="2">TP-CH-4</strain>
    </source>
</reference>
<dbReference type="EMBL" id="VIKU02000002">
    <property type="protein sequence ID" value="NHF59203.1"/>
    <property type="molecule type" value="Genomic_DNA"/>
</dbReference>
<dbReference type="Gene3D" id="2.30.29.80">
    <property type="match status" value="1"/>
</dbReference>
<dbReference type="PANTHER" id="PTHR40606:SF1">
    <property type="entry name" value="UPF0339 PROTEIN YEGP"/>
    <property type="match status" value="1"/>
</dbReference>
<feature type="domain" description="DUF1508" evidence="1">
    <location>
        <begin position="60"/>
        <end position="97"/>
    </location>
</feature>
<dbReference type="Pfam" id="PF07411">
    <property type="entry name" value="DUF1508"/>
    <property type="match status" value="1"/>
</dbReference>
<reference evidence="2" key="1">
    <citation type="submission" date="2019-07" db="EMBL/GenBank/DDBJ databases">
        <authorList>
            <person name="De-Chao Zhang Q."/>
        </authorList>
    </citation>
    <scope>NUCLEOTIDE SEQUENCE</scope>
    <source>
        <strain evidence="2">TP-CH-4</strain>
    </source>
</reference>
<proteinExistence type="predicted"/>
<name>A0A967AUE4_9FLAO</name>
<dbReference type="InterPro" id="IPR051141">
    <property type="entry name" value="UPF0339_domain"/>
</dbReference>
<dbReference type="InterPro" id="IPR036913">
    <property type="entry name" value="YegP-like_sf"/>
</dbReference>
<gene>
    <name evidence="2" type="ORF">FK220_007620</name>
</gene>
<sequence length="108" mass="12230">MIEIIKETDRSYRFQLKNTHGATILSSVPFSNKKEIKKTVSELTPLVHKPAVFERKTNYKGKFLFNLKNGNGKIIGNSPLFDSEAGMENGIKYVKKRIVDLDIGSKTK</sequence>
<keyword evidence="3" id="KW-1185">Reference proteome</keyword>
<evidence type="ECO:0000259" key="1">
    <source>
        <dbReference type="Pfam" id="PF07411"/>
    </source>
</evidence>
<dbReference type="InterPro" id="IPR010879">
    <property type="entry name" value="DUF1508"/>
</dbReference>
<evidence type="ECO:0000313" key="2">
    <source>
        <dbReference type="EMBL" id="NHF59203.1"/>
    </source>
</evidence>
<protein>
    <submittedName>
        <fullName evidence="2">YegP family protein</fullName>
    </submittedName>
</protein>
<dbReference type="Proteomes" id="UP000707206">
    <property type="component" value="Unassembled WGS sequence"/>
</dbReference>
<organism evidence="2 3">
    <name type="scientific">Pelagihabitans pacificus</name>
    <dbReference type="NCBI Taxonomy" id="2696054"/>
    <lineage>
        <taxon>Bacteria</taxon>
        <taxon>Pseudomonadati</taxon>
        <taxon>Bacteroidota</taxon>
        <taxon>Flavobacteriia</taxon>
        <taxon>Flavobacteriales</taxon>
        <taxon>Flavobacteriaceae</taxon>
        <taxon>Pelagihabitans</taxon>
    </lineage>
</organism>
<dbReference type="PANTHER" id="PTHR40606">
    <property type="match status" value="1"/>
</dbReference>
<dbReference type="AlphaFoldDB" id="A0A967AUE4"/>